<dbReference type="EMBL" id="DSVQ01000012">
    <property type="protein sequence ID" value="HGT38887.1"/>
    <property type="molecule type" value="Genomic_DNA"/>
</dbReference>
<name>A0A7C4QMJ9_9PLAN</name>
<accession>A0A7C4QMJ9</accession>
<dbReference type="AlphaFoldDB" id="A0A7C4QMJ9"/>
<protein>
    <submittedName>
        <fullName evidence="1">Uncharacterized protein</fullName>
    </submittedName>
</protein>
<reference evidence="1" key="1">
    <citation type="journal article" date="2020" name="mSystems">
        <title>Genome- and Community-Level Interaction Insights into Carbon Utilization and Element Cycling Functions of Hydrothermarchaeota in Hydrothermal Sediment.</title>
        <authorList>
            <person name="Zhou Z."/>
            <person name="Liu Y."/>
            <person name="Xu W."/>
            <person name="Pan J."/>
            <person name="Luo Z.H."/>
            <person name="Li M."/>
        </authorList>
    </citation>
    <scope>NUCLEOTIDE SEQUENCE [LARGE SCALE GENOMIC DNA]</scope>
    <source>
        <strain evidence="1">SpSt-508</strain>
    </source>
</reference>
<proteinExistence type="predicted"/>
<comment type="caution">
    <text evidence="1">The sequence shown here is derived from an EMBL/GenBank/DDBJ whole genome shotgun (WGS) entry which is preliminary data.</text>
</comment>
<organism evidence="1">
    <name type="scientific">Schlesneria paludicola</name>
    <dbReference type="NCBI Taxonomy" id="360056"/>
    <lineage>
        <taxon>Bacteria</taxon>
        <taxon>Pseudomonadati</taxon>
        <taxon>Planctomycetota</taxon>
        <taxon>Planctomycetia</taxon>
        <taxon>Planctomycetales</taxon>
        <taxon>Planctomycetaceae</taxon>
        <taxon>Schlesneria</taxon>
    </lineage>
</organism>
<evidence type="ECO:0000313" key="1">
    <source>
        <dbReference type="EMBL" id="HGT38887.1"/>
    </source>
</evidence>
<gene>
    <name evidence="1" type="ORF">ENS64_06440</name>
</gene>
<sequence length="73" mass="8400">MRTRLGLTVLLWLAAAIQVGCIVPIFSSSQDVRARQLIFVSEGYRHIPEIWERIWFLDSPDTMTPYRTHGGII</sequence>